<dbReference type="PANTHER" id="PTHR38471:SF2">
    <property type="entry name" value="FOUR HELIX BUNDLE PROTEIN"/>
    <property type="match status" value="1"/>
</dbReference>
<proteinExistence type="predicted"/>
<dbReference type="EMBL" id="JAASQJ010000001">
    <property type="protein sequence ID" value="NIJ51805.1"/>
    <property type="molecule type" value="Genomic_DNA"/>
</dbReference>
<sequence>MSKVEKFEDLKVWQDGLSLSILVYDMLSGCKDFGIKDQMCRASVSVPSNIAEGFERHSNKEFIRFLRIAKGSSGELRTQIYIAIGIGLVTSEKGNELISKSRLLSAMIQNLIKQGNQTSNILSQESQLTQRSSFPFLPIVPFSPFNPFSPFI</sequence>
<dbReference type="CDD" id="cd16377">
    <property type="entry name" value="23S_rRNA_IVP_like"/>
    <property type="match status" value="1"/>
</dbReference>
<keyword evidence="2" id="KW-1185">Reference proteome</keyword>
<accession>A0ABX0UJD1</accession>
<reference evidence="1 2" key="1">
    <citation type="submission" date="2020-03" db="EMBL/GenBank/DDBJ databases">
        <title>Genomic Encyclopedia of Type Strains, Phase IV (KMG-IV): sequencing the most valuable type-strain genomes for metagenomic binning, comparative biology and taxonomic classification.</title>
        <authorList>
            <person name="Goeker M."/>
        </authorList>
    </citation>
    <scope>NUCLEOTIDE SEQUENCE [LARGE SCALE GENOMIC DNA]</scope>
    <source>
        <strain evidence="1 2">DSM 102865</strain>
    </source>
</reference>
<dbReference type="Pfam" id="PF05635">
    <property type="entry name" value="23S_rRNA_IVP"/>
    <property type="match status" value="1"/>
</dbReference>
<dbReference type="Gene3D" id="1.20.1440.60">
    <property type="entry name" value="23S rRNA-intervening sequence"/>
    <property type="match status" value="1"/>
</dbReference>
<gene>
    <name evidence="1" type="ORF">FHS68_000961</name>
</gene>
<dbReference type="InterPro" id="IPR036583">
    <property type="entry name" value="23S_rRNA_IVS_sf"/>
</dbReference>
<dbReference type="InterPro" id="IPR012657">
    <property type="entry name" value="23S_rRNA-intervening_sequence"/>
</dbReference>
<evidence type="ECO:0000313" key="2">
    <source>
        <dbReference type="Proteomes" id="UP001179181"/>
    </source>
</evidence>
<dbReference type="Proteomes" id="UP001179181">
    <property type="component" value="Unassembled WGS sequence"/>
</dbReference>
<organism evidence="1 2">
    <name type="scientific">Dyadobacter arcticus</name>
    <dbReference type="NCBI Taxonomy" id="1078754"/>
    <lineage>
        <taxon>Bacteria</taxon>
        <taxon>Pseudomonadati</taxon>
        <taxon>Bacteroidota</taxon>
        <taxon>Cytophagia</taxon>
        <taxon>Cytophagales</taxon>
        <taxon>Spirosomataceae</taxon>
        <taxon>Dyadobacter</taxon>
    </lineage>
</organism>
<protein>
    <submittedName>
        <fullName evidence="1">Four helix bundle protein</fullName>
    </submittedName>
</protein>
<comment type="caution">
    <text evidence="1">The sequence shown here is derived from an EMBL/GenBank/DDBJ whole genome shotgun (WGS) entry which is preliminary data.</text>
</comment>
<dbReference type="SUPFAM" id="SSF158446">
    <property type="entry name" value="IVS-encoded protein-like"/>
    <property type="match status" value="1"/>
</dbReference>
<dbReference type="RefSeq" id="WP_167267693.1">
    <property type="nucleotide sequence ID" value="NZ_JAASQJ010000001.1"/>
</dbReference>
<evidence type="ECO:0000313" key="1">
    <source>
        <dbReference type="EMBL" id="NIJ51805.1"/>
    </source>
</evidence>
<dbReference type="NCBIfam" id="TIGR02436">
    <property type="entry name" value="four helix bundle protein"/>
    <property type="match status" value="1"/>
</dbReference>
<dbReference type="PANTHER" id="PTHR38471">
    <property type="entry name" value="FOUR HELIX BUNDLE PROTEIN"/>
    <property type="match status" value="1"/>
</dbReference>
<name>A0ABX0UJD1_9BACT</name>
<dbReference type="NCBIfam" id="NF008912">
    <property type="entry name" value="PRK12275.1-6"/>
    <property type="match status" value="1"/>
</dbReference>